<sequence length="250" mass="26864">MSSSLRTLAVRLPARSTLLPCSRAFTPLCLARQPSPLHQASPTLCLASRGFTRPASNLATSARKAPNAVDRKTASELAANSSASGASAAEVSSTSASAPSLDWNTFFRLRLQRRRIQLLFSVVSGLAGSAGGAIALTSGIAEPLLTQVPLDPFITLGLMVVACGGMGWLLGPIVGSQIFYMINRRLGPQIRQKESEFLTRVRKNRSDPSNSSAGNPVPDFYGEKIQSVAGYRRWLKDQRAFNKKKTQAFV</sequence>
<evidence type="ECO:0000256" key="7">
    <source>
        <dbReference type="ARBA" id="ARBA00022946"/>
    </source>
</evidence>
<evidence type="ECO:0000256" key="5">
    <source>
        <dbReference type="ARBA" id="ARBA00022792"/>
    </source>
</evidence>
<evidence type="ECO:0000256" key="11">
    <source>
        <dbReference type="ARBA" id="ARBA00023136"/>
    </source>
</evidence>
<evidence type="ECO:0000256" key="6">
    <source>
        <dbReference type="ARBA" id="ARBA00022927"/>
    </source>
</evidence>
<organism evidence="14 15">
    <name type="scientific">Sarocladium strictum</name>
    <name type="common">Black bundle disease fungus</name>
    <name type="synonym">Acremonium strictum</name>
    <dbReference type="NCBI Taxonomy" id="5046"/>
    <lineage>
        <taxon>Eukaryota</taxon>
        <taxon>Fungi</taxon>
        <taxon>Dikarya</taxon>
        <taxon>Ascomycota</taxon>
        <taxon>Pezizomycotina</taxon>
        <taxon>Sordariomycetes</taxon>
        <taxon>Hypocreomycetidae</taxon>
        <taxon>Hypocreales</taxon>
        <taxon>Sarocladiaceae</taxon>
        <taxon>Sarocladium</taxon>
    </lineage>
</organism>
<comment type="subunit">
    <text evidence="12">Component of the PAM complex.</text>
</comment>
<evidence type="ECO:0000313" key="15">
    <source>
        <dbReference type="Proteomes" id="UP001175261"/>
    </source>
</evidence>
<comment type="subcellular location">
    <subcellularLocation>
        <location evidence="1 12">Mitochondrion inner membrane</location>
        <topology evidence="1 12">Multi-pass membrane protein</topology>
    </subcellularLocation>
</comment>
<evidence type="ECO:0000256" key="12">
    <source>
        <dbReference type="RuleBase" id="RU367146"/>
    </source>
</evidence>
<keyword evidence="10 12" id="KW-0496">Mitochondrion</keyword>
<comment type="function">
    <text evidence="12">Component of the PAM complex, a complex required for the translocation of transit peptide-containing proteins from the inner membrane into the mitochondrial matrix in an ATP-dependent manner.</text>
</comment>
<evidence type="ECO:0000256" key="9">
    <source>
        <dbReference type="ARBA" id="ARBA00023010"/>
    </source>
</evidence>
<evidence type="ECO:0000256" key="8">
    <source>
        <dbReference type="ARBA" id="ARBA00022989"/>
    </source>
</evidence>
<evidence type="ECO:0000256" key="10">
    <source>
        <dbReference type="ARBA" id="ARBA00023128"/>
    </source>
</evidence>
<evidence type="ECO:0000256" key="4">
    <source>
        <dbReference type="ARBA" id="ARBA00022692"/>
    </source>
</evidence>
<dbReference type="PANTHER" id="PTHR28021">
    <property type="entry name" value="PRESEQUENCE TRANSLOCATED-ASSOCIATED MOTOR SUBUNIT PAM17, MITOCHONDRIAL"/>
    <property type="match status" value="1"/>
</dbReference>
<comment type="caution">
    <text evidence="14">The sequence shown here is derived from an EMBL/GenBank/DDBJ whole genome shotgun (WGS) entry which is preliminary data.</text>
</comment>
<proteinExistence type="inferred from homology"/>
<keyword evidence="6 12" id="KW-0653">Protein transport</keyword>
<evidence type="ECO:0000256" key="13">
    <source>
        <dbReference type="SAM" id="MobiDB-lite"/>
    </source>
</evidence>
<evidence type="ECO:0000256" key="3">
    <source>
        <dbReference type="ARBA" id="ARBA00022448"/>
    </source>
</evidence>
<keyword evidence="3 12" id="KW-0813">Transport</keyword>
<feature type="transmembrane region" description="Helical" evidence="12">
    <location>
        <begin position="118"/>
        <end position="141"/>
    </location>
</feature>
<dbReference type="InterPro" id="IPR013875">
    <property type="entry name" value="Pam17"/>
</dbReference>
<dbReference type="Pfam" id="PF08566">
    <property type="entry name" value="Pam17"/>
    <property type="match status" value="1"/>
</dbReference>
<name>A0AA39LBR7_SARSR</name>
<keyword evidence="4 12" id="KW-0812">Transmembrane</keyword>
<dbReference type="GO" id="GO:0030150">
    <property type="term" value="P:protein import into mitochondrial matrix"/>
    <property type="evidence" value="ECO:0007669"/>
    <property type="project" value="UniProtKB-UniRule"/>
</dbReference>
<comment type="similarity">
    <text evidence="2 12">Belongs to the PAM17 family.</text>
</comment>
<dbReference type="AlphaFoldDB" id="A0AA39LBR7"/>
<keyword evidence="11 12" id="KW-0472">Membrane</keyword>
<gene>
    <name evidence="14" type="ORF">NLU13_0944</name>
</gene>
<keyword evidence="7" id="KW-0809">Transit peptide</keyword>
<feature type="region of interest" description="Disordered" evidence="13">
    <location>
        <begin position="200"/>
        <end position="219"/>
    </location>
</feature>
<feature type="transmembrane region" description="Helical" evidence="12">
    <location>
        <begin position="153"/>
        <end position="182"/>
    </location>
</feature>
<keyword evidence="5 12" id="KW-0999">Mitochondrion inner membrane</keyword>
<evidence type="ECO:0000256" key="2">
    <source>
        <dbReference type="ARBA" id="ARBA00006837"/>
    </source>
</evidence>
<dbReference type="GO" id="GO:0001405">
    <property type="term" value="C:PAM complex, Tim23 associated import motor"/>
    <property type="evidence" value="ECO:0007669"/>
    <property type="project" value="UniProtKB-UniRule"/>
</dbReference>
<dbReference type="PANTHER" id="PTHR28021:SF1">
    <property type="entry name" value="PRESEQUENCE TRANSLOCATED-ASSOCIATED MOTOR SUBUNIT PAM17, MITOCHONDRIAL"/>
    <property type="match status" value="1"/>
</dbReference>
<accession>A0AA39LBR7</accession>
<keyword evidence="8 12" id="KW-1133">Transmembrane helix</keyword>
<dbReference type="EMBL" id="JAPDFR010000001">
    <property type="protein sequence ID" value="KAK0391443.1"/>
    <property type="molecule type" value="Genomic_DNA"/>
</dbReference>
<protein>
    <recommendedName>
        <fullName evidence="12">Presequence translocated-associated motor subunit PAM17</fullName>
    </recommendedName>
</protein>
<evidence type="ECO:0000256" key="1">
    <source>
        <dbReference type="ARBA" id="ARBA00004448"/>
    </source>
</evidence>
<reference evidence="14" key="1">
    <citation type="submission" date="2022-10" db="EMBL/GenBank/DDBJ databases">
        <title>Determination and structural analysis of whole genome sequence of Sarocladium strictum F4-1.</title>
        <authorList>
            <person name="Hu L."/>
            <person name="Jiang Y."/>
        </authorList>
    </citation>
    <scope>NUCLEOTIDE SEQUENCE</scope>
    <source>
        <strain evidence="14">F4-1</strain>
    </source>
</reference>
<keyword evidence="15" id="KW-1185">Reference proteome</keyword>
<dbReference type="Proteomes" id="UP001175261">
    <property type="component" value="Unassembled WGS sequence"/>
</dbReference>
<keyword evidence="9 12" id="KW-0811">Translocation</keyword>
<evidence type="ECO:0000313" key="14">
    <source>
        <dbReference type="EMBL" id="KAK0391443.1"/>
    </source>
</evidence>